<name>A0A3P9L170_ORYLA</name>
<dbReference type="Proteomes" id="UP000265180">
    <property type="component" value="Chromosome 1"/>
</dbReference>
<reference evidence="2" key="3">
    <citation type="submission" date="2025-08" db="UniProtKB">
        <authorList>
            <consortium name="Ensembl"/>
        </authorList>
    </citation>
    <scope>IDENTIFICATION</scope>
    <source>
        <strain evidence="2">HNI</strain>
    </source>
</reference>
<protein>
    <recommendedName>
        <fullName evidence="1">Reverse transcriptase domain-containing protein</fullName>
    </recommendedName>
</protein>
<evidence type="ECO:0000313" key="3">
    <source>
        <dbReference type="Proteomes" id="UP000265180"/>
    </source>
</evidence>
<accession>A0A3P9L170</accession>
<dbReference type="PANTHER" id="PTHR33332">
    <property type="entry name" value="REVERSE TRANSCRIPTASE DOMAIN-CONTAINING PROTEIN"/>
    <property type="match status" value="1"/>
</dbReference>
<evidence type="ECO:0000313" key="2">
    <source>
        <dbReference type="Ensembl" id="ENSORLP00020014423.1"/>
    </source>
</evidence>
<dbReference type="AlphaFoldDB" id="A0A3P9L170"/>
<reference evidence="2" key="4">
    <citation type="submission" date="2025-09" db="UniProtKB">
        <authorList>
            <consortium name="Ensembl"/>
        </authorList>
    </citation>
    <scope>IDENTIFICATION</scope>
    <source>
        <strain evidence="2">HNI</strain>
    </source>
</reference>
<sequence>MYKGELYGYNQILCRTRERYFSEIIGSCGSNSRVLFTTVNRLTNPPTQLPIELVCTPKCNEFAAFFNDKVQGIKKHINSTTHITIQRPPTHSKLTHFVPVTDQTVQETITRLSSSTCCLDVLPTIFLKSVLNSVLPSITQIVNMSLQSGIFPEALKTAVIEPLLKKSGLDPTVLNNYRHTSNLSFVGKVLEKVVYQQLTDFLLLNNSFDVFQSGFRPHHSWYLWVGISGSALSWLKSYLEDRKYFVEIGSCVSDYMGLSCGVPQGSILGPLLFNLYMVPLGQLIRVNNISYNYADDTQTYVSLTTGEYGPVVSLSHCLQQISAWMQNNFLQLNSNKTEVIIFGPQKQRESVSSYLHSLSLKPSNQVRNLGVIMDSDLNFNSHIKSVTSAAFYHLKNIAKIKNIVSKPDLEILIHAFVSSRLDYCNGLLTGLSKRAVKQLQYIQNAAARVLTKTRKYDHISPVLRSLHWLPVPQRIDFKAALLVYKSLHGRAPKYIFDMLVPYEPSPTLRTSGAGLLLILRVRTKQGESAFQYSAAKIWNSLPEVVRQASSVFMFKSRLKTFLFSRVYD</sequence>
<feature type="domain" description="Reverse transcriptase" evidence="1">
    <location>
        <begin position="144"/>
        <end position="373"/>
    </location>
</feature>
<dbReference type="CDD" id="cd01650">
    <property type="entry name" value="RT_nLTR_like"/>
    <property type="match status" value="1"/>
</dbReference>
<dbReference type="Ensembl" id="ENSORLT00020033030.1">
    <property type="protein sequence ID" value="ENSORLP00020014423.1"/>
    <property type="gene ID" value="ENSORLG00020015429.1"/>
</dbReference>
<dbReference type="Pfam" id="PF00078">
    <property type="entry name" value="RVT_1"/>
    <property type="match status" value="1"/>
</dbReference>
<evidence type="ECO:0000259" key="1">
    <source>
        <dbReference type="PROSITE" id="PS50878"/>
    </source>
</evidence>
<dbReference type="InterPro" id="IPR000477">
    <property type="entry name" value="RT_dom"/>
</dbReference>
<proteinExistence type="predicted"/>
<organism evidence="2 3">
    <name type="scientific">Oryzias latipes</name>
    <name type="common">Japanese rice fish</name>
    <name type="synonym">Japanese killifish</name>
    <dbReference type="NCBI Taxonomy" id="8090"/>
    <lineage>
        <taxon>Eukaryota</taxon>
        <taxon>Metazoa</taxon>
        <taxon>Chordata</taxon>
        <taxon>Craniata</taxon>
        <taxon>Vertebrata</taxon>
        <taxon>Euteleostomi</taxon>
        <taxon>Actinopterygii</taxon>
        <taxon>Neopterygii</taxon>
        <taxon>Teleostei</taxon>
        <taxon>Neoteleostei</taxon>
        <taxon>Acanthomorphata</taxon>
        <taxon>Ovalentaria</taxon>
        <taxon>Atherinomorphae</taxon>
        <taxon>Beloniformes</taxon>
        <taxon>Adrianichthyidae</taxon>
        <taxon>Oryziinae</taxon>
        <taxon>Oryzias</taxon>
    </lineage>
</organism>
<dbReference type="PROSITE" id="PS50878">
    <property type="entry name" value="RT_POL"/>
    <property type="match status" value="1"/>
</dbReference>
<reference key="1">
    <citation type="journal article" date="2007" name="Nature">
        <title>The medaka draft genome and insights into vertebrate genome evolution.</title>
        <authorList>
            <person name="Kasahara M."/>
            <person name="Naruse K."/>
            <person name="Sasaki S."/>
            <person name="Nakatani Y."/>
            <person name="Qu W."/>
            <person name="Ahsan B."/>
            <person name="Yamada T."/>
            <person name="Nagayasu Y."/>
            <person name="Doi K."/>
            <person name="Kasai Y."/>
            <person name="Jindo T."/>
            <person name="Kobayashi D."/>
            <person name="Shimada A."/>
            <person name="Toyoda A."/>
            <person name="Kuroki Y."/>
            <person name="Fujiyama A."/>
            <person name="Sasaki T."/>
            <person name="Shimizu A."/>
            <person name="Asakawa S."/>
            <person name="Shimizu N."/>
            <person name="Hashimoto S."/>
            <person name="Yang J."/>
            <person name="Lee Y."/>
            <person name="Matsushima K."/>
            <person name="Sugano S."/>
            <person name="Sakaizumi M."/>
            <person name="Narita T."/>
            <person name="Ohishi K."/>
            <person name="Haga S."/>
            <person name="Ohta F."/>
            <person name="Nomoto H."/>
            <person name="Nogata K."/>
            <person name="Morishita T."/>
            <person name="Endo T."/>
            <person name="Shin-I T."/>
            <person name="Takeda H."/>
            <person name="Morishita S."/>
            <person name="Kohara Y."/>
        </authorList>
    </citation>
    <scope>NUCLEOTIDE SEQUENCE [LARGE SCALE GENOMIC DNA]</scope>
    <source>
        <strain>Hd-rR</strain>
    </source>
</reference>
<reference evidence="2 3" key="2">
    <citation type="submission" date="2017-04" db="EMBL/GenBank/DDBJ databases">
        <title>CpG methylation of centromeres and impact of large insertions on vertebrate speciation.</title>
        <authorList>
            <person name="Ichikawa K."/>
            <person name="Yoshimura J."/>
            <person name="Morishita S."/>
        </authorList>
    </citation>
    <scope>NUCLEOTIDE SEQUENCE</scope>
    <source>
        <strain evidence="2 3">HNI</strain>
    </source>
</reference>